<dbReference type="InterPro" id="IPR022998">
    <property type="entry name" value="ThiamineP_synth_TenI"/>
</dbReference>
<dbReference type="Proteomes" id="UP000293433">
    <property type="component" value="Unassembled WGS sequence"/>
</dbReference>
<evidence type="ECO:0000313" key="9">
    <source>
        <dbReference type="EMBL" id="RZS57933.1"/>
    </source>
</evidence>
<dbReference type="AlphaFoldDB" id="A0A4Q7LUA8"/>
<evidence type="ECO:0000256" key="5">
    <source>
        <dbReference type="ARBA" id="ARBA00022691"/>
    </source>
</evidence>
<feature type="region of interest" description="Disordered" evidence="6">
    <location>
        <begin position="414"/>
        <end position="437"/>
    </location>
</feature>
<keyword evidence="5" id="KW-0949">S-adenosyl-L-methionine</keyword>
<dbReference type="CDD" id="cd00564">
    <property type="entry name" value="TMP_TenI"/>
    <property type="match status" value="1"/>
</dbReference>
<sequence length="560" mass="59408">MAKAMAHAPIHPSVDLPSTWCDDAHVQALAAACDITVRPDATLTQPRIDGHQGPSILAPELCDDGRALRLDTPHASGRLWLPTPVDTSAASRRIVATAHAAALARGFVDADAAVIAAMAVQAVATDTPIHRFMQQPELLPMLDGADDVEPPAPRPAPPFGPGLYALVDEAARVDAILAVAGDDLCALQLRIKREAHAGLDDAAFEAHVRAQATLAADALIAHRATGHIVLVINDHWRVAGQLVAAWQGDARRAAVRIGMHLGQEDLAALGREGRAQLQALLHADPQRPLALGLSSHSLWELARARAMGPAVVACGPVWPTLTKAMPWRAQGLDNLAWWTAMAGLPVVAIGGILSPAQLRSAASTGAPVACLVRALNDDGLAQWSAWQDAWTEGRRASASRPSVAWPHPSLPGPFAPLAAPRKKAPADPNKYTVENRPSAIDGTGAFAGEDIPAYKKIGEIRGEAISVREARQRVKGQARIMMVEISDKRAIDATHSSDPLRYTNHSCQPNAVLRIRGGRVELYAMRAIAAGEELVADYGETHHEGKLTCRCGVPNCRGAL</sequence>
<dbReference type="Pfam" id="PF00856">
    <property type="entry name" value="SET"/>
    <property type="match status" value="1"/>
</dbReference>
<organism evidence="9 10">
    <name type="scientific">Sphaerotilus mobilis</name>
    <dbReference type="NCBI Taxonomy" id="47994"/>
    <lineage>
        <taxon>Bacteria</taxon>
        <taxon>Pseudomonadati</taxon>
        <taxon>Pseudomonadota</taxon>
        <taxon>Betaproteobacteria</taxon>
        <taxon>Burkholderiales</taxon>
        <taxon>Sphaerotilaceae</taxon>
        <taxon>Sphaerotilus</taxon>
    </lineage>
</organism>
<dbReference type="SMART" id="SM00317">
    <property type="entry name" value="SET"/>
    <property type="match status" value="1"/>
</dbReference>
<dbReference type="EMBL" id="SGWV01000007">
    <property type="protein sequence ID" value="RZS57933.1"/>
    <property type="molecule type" value="Genomic_DNA"/>
</dbReference>
<accession>A0A4Q7LUA8</accession>
<feature type="domain" description="Post-SET" evidence="8">
    <location>
        <begin position="545"/>
        <end position="560"/>
    </location>
</feature>
<keyword evidence="2" id="KW-0158">Chromosome</keyword>
<dbReference type="SUPFAM" id="SSF51391">
    <property type="entry name" value="Thiamin phosphate synthase"/>
    <property type="match status" value="1"/>
</dbReference>
<dbReference type="GO" id="GO:0005694">
    <property type="term" value="C:chromosome"/>
    <property type="evidence" value="ECO:0007669"/>
    <property type="project" value="UniProtKB-SubCell"/>
</dbReference>
<evidence type="ECO:0000256" key="3">
    <source>
        <dbReference type="ARBA" id="ARBA00022603"/>
    </source>
</evidence>
<evidence type="ECO:0000259" key="8">
    <source>
        <dbReference type="PROSITE" id="PS50868"/>
    </source>
</evidence>
<reference evidence="9 10" key="1">
    <citation type="submission" date="2019-02" db="EMBL/GenBank/DDBJ databases">
        <title>Genomic Encyclopedia of Type Strains, Phase IV (KMG-IV): sequencing the most valuable type-strain genomes for metagenomic binning, comparative biology and taxonomic classification.</title>
        <authorList>
            <person name="Goeker M."/>
        </authorList>
    </citation>
    <scope>NUCLEOTIDE SEQUENCE [LARGE SCALE GENOMIC DNA]</scope>
    <source>
        <strain evidence="9 10">DSM 10617</strain>
    </source>
</reference>
<proteinExistence type="predicted"/>
<evidence type="ECO:0000256" key="6">
    <source>
        <dbReference type="SAM" id="MobiDB-lite"/>
    </source>
</evidence>
<comment type="subcellular location">
    <subcellularLocation>
        <location evidence="1">Chromosome</location>
    </subcellularLocation>
</comment>
<dbReference type="Gene3D" id="2.170.270.10">
    <property type="entry name" value="SET domain"/>
    <property type="match status" value="1"/>
</dbReference>
<dbReference type="GO" id="GO:0009228">
    <property type="term" value="P:thiamine biosynthetic process"/>
    <property type="evidence" value="ECO:0007669"/>
    <property type="project" value="UniProtKB-KW"/>
</dbReference>
<keyword evidence="3" id="KW-0489">Methyltransferase</keyword>
<evidence type="ECO:0000256" key="2">
    <source>
        <dbReference type="ARBA" id="ARBA00022454"/>
    </source>
</evidence>
<keyword evidence="10" id="KW-1185">Reference proteome</keyword>
<dbReference type="PANTHER" id="PTHR22884">
    <property type="entry name" value="SET DOMAIN PROTEINS"/>
    <property type="match status" value="1"/>
</dbReference>
<dbReference type="InterPro" id="IPR050777">
    <property type="entry name" value="SET2_Histone-Lys_MeTrsfase"/>
</dbReference>
<feature type="domain" description="SET" evidence="7">
    <location>
        <begin position="431"/>
        <end position="539"/>
    </location>
</feature>
<protein>
    <submittedName>
        <fullName evidence="9">Thiamine-phosphate diphosphorylase</fullName>
    </submittedName>
</protein>
<comment type="caution">
    <text evidence="9">The sequence shown here is derived from an EMBL/GenBank/DDBJ whole genome shotgun (WGS) entry which is preliminary data.</text>
</comment>
<dbReference type="PROSITE" id="PS50868">
    <property type="entry name" value="POST_SET"/>
    <property type="match status" value="1"/>
</dbReference>
<dbReference type="GO" id="GO:0008168">
    <property type="term" value="F:methyltransferase activity"/>
    <property type="evidence" value="ECO:0007669"/>
    <property type="project" value="UniProtKB-KW"/>
</dbReference>
<dbReference type="InterPro" id="IPR013785">
    <property type="entry name" value="Aldolase_TIM"/>
</dbReference>
<evidence type="ECO:0000313" key="10">
    <source>
        <dbReference type="Proteomes" id="UP000293433"/>
    </source>
</evidence>
<dbReference type="SUPFAM" id="SSF82199">
    <property type="entry name" value="SET domain"/>
    <property type="match status" value="1"/>
</dbReference>
<dbReference type="Gene3D" id="3.20.20.70">
    <property type="entry name" value="Aldolase class I"/>
    <property type="match status" value="1"/>
</dbReference>
<dbReference type="InterPro" id="IPR003616">
    <property type="entry name" value="Post-SET_dom"/>
</dbReference>
<gene>
    <name evidence="9" type="ORF">EV685_0207</name>
</gene>
<evidence type="ECO:0000259" key="7">
    <source>
        <dbReference type="PROSITE" id="PS50280"/>
    </source>
</evidence>
<dbReference type="RefSeq" id="WP_130480142.1">
    <property type="nucleotide sequence ID" value="NZ_SGWV01000007.1"/>
</dbReference>
<dbReference type="InterPro" id="IPR046341">
    <property type="entry name" value="SET_dom_sf"/>
</dbReference>
<dbReference type="Pfam" id="PF02581">
    <property type="entry name" value="TMP-TENI"/>
    <property type="match status" value="1"/>
</dbReference>
<evidence type="ECO:0000256" key="1">
    <source>
        <dbReference type="ARBA" id="ARBA00004286"/>
    </source>
</evidence>
<name>A0A4Q7LUA8_9BURK</name>
<dbReference type="PROSITE" id="PS50280">
    <property type="entry name" value="SET"/>
    <property type="match status" value="1"/>
</dbReference>
<dbReference type="OrthoDB" id="9810880at2"/>
<dbReference type="InterPro" id="IPR036206">
    <property type="entry name" value="ThiamineP_synth_sf"/>
</dbReference>
<keyword evidence="4" id="KW-0808">Transferase</keyword>
<dbReference type="GO" id="GO:0032259">
    <property type="term" value="P:methylation"/>
    <property type="evidence" value="ECO:0007669"/>
    <property type="project" value="UniProtKB-KW"/>
</dbReference>
<evidence type="ECO:0000256" key="4">
    <source>
        <dbReference type="ARBA" id="ARBA00022679"/>
    </source>
</evidence>
<dbReference type="InterPro" id="IPR001214">
    <property type="entry name" value="SET_dom"/>
</dbReference>